<dbReference type="SUPFAM" id="SSF51998">
    <property type="entry name" value="PFL-like glycyl radical enzymes"/>
    <property type="match status" value="1"/>
</dbReference>
<evidence type="ECO:0008006" key="8">
    <source>
        <dbReference type="Google" id="ProtNLM"/>
    </source>
</evidence>
<evidence type="ECO:0000256" key="2">
    <source>
        <dbReference type="ARBA" id="ARBA00023239"/>
    </source>
</evidence>
<evidence type="ECO:0000259" key="4">
    <source>
        <dbReference type="PROSITE" id="PS51149"/>
    </source>
</evidence>
<feature type="domain" description="Glycine radical" evidence="4">
    <location>
        <begin position="640"/>
        <end position="759"/>
    </location>
</feature>
<dbReference type="InterPro" id="IPR051215">
    <property type="entry name" value="GRE"/>
</dbReference>
<dbReference type="GO" id="GO:0016829">
    <property type="term" value="F:lyase activity"/>
    <property type="evidence" value="ECO:0007669"/>
    <property type="project" value="UniProtKB-KW"/>
</dbReference>
<evidence type="ECO:0000256" key="1">
    <source>
        <dbReference type="ARBA" id="ARBA00022818"/>
    </source>
</evidence>
<keyword evidence="2" id="KW-0456">Lyase</keyword>
<dbReference type="PANTHER" id="PTHR43641">
    <property type="entry name" value="FORMATE ACETYLTRANSFERASE 3-RELATED"/>
    <property type="match status" value="1"/>
</dbReference>
<proteinExistence type="predicted"/>
<dbReference type="Gene3D" id="3.20.70.20">
    <property type="match status" value="1"/>
</dbReference>
<feature type="modified residue" description="Glycine radical" evidence="3">
    <location>
        <position position="736"/>
    </location>
</feature>
<dbReference type="Pfam" id="PF02901">
    <property type="entry name" value="PFL-like"/>
    <property type="match status" value="1"/>
</dbReference>
<dbReference type="PROSITE" id="PS51149">
    <property type="entry name" value="GLY_RADICAL_2"/>
    <property type="match status" value="1"/>
</dbReference>
<reference evidence="6" key="2">
    <citation type="journal article" date="2021" name="PeerJ">
        <title>Extensive microbial diversity within the chicken gut microbiome revealed by metagenomics and culture.</title>
        <authorList>
            <person name="Gilroy R."/>
            <person name="Ravi A."/>
            <person name="Getino M."/>
            <person name="Pursley I."/>
            <person name="Horton D.L."/>
            <person name="Alikhan N.F."/>
            <person name="Baker D."/>
            <person name="Gharbi K."/>
            <person name="Hall N."/>
            <person name="Watson M."/>
            <person name="Adriaenssens E.M."/>
            <person name="Foster-Nyarko E."/>
            <person name="Jarju S."/>
            <person name="Secka A."/>
            <person name="Antonio M."/>
            <person name="Oren A."/>
            <person name="Chaudhuri R.R."/>
            <person name="La Ragione R."/>
            <person name="Hildebrand F."/>
            <person name="Pallen M.J."/>
        </authorList>
    </citation>
    <scope>NUCLEOTIDE SEQUENCE</scope>
    <source>
        <strain evidence="6">ChiHile30-977</strain>
    </source>
</reference>
<sequence length="759" mass="85529">MKYAKRLRNGAEYPSSAKMQLEDEDLVMEWAHTLATDYRYIQLTPAKRRNYLLKRLLYDAAMEEFRDKPRAVRLAWAFSRYLQRKEVFLEDDLLAGALQFSDHVYTHPFDEQEELECVMEEAEEAGVACNREEMTLFLRYIQSGFCSKNPGGHVIADYPRLLEKGYGGILREIREHKSGGAFVEAAEISVRAAVDYIRRYAELARKEAAACAGDAGRQRRLERMGETCAWIADKPPRSFLEAVQLILLTHEIAISEQLSGSLSFGRFDAYVTPYYQRDVARGALDETEAYEIIRSFFARVGNNRLAYQNMTLGGWNEQGDGFLPDAVTRMCLRASRELHKDEPMLTFRWNRCMPDSLWEDVVASIRSGTGFPALFNDEVVVAAKQKVGVSKEDAMRYGMIGCVEICAPGKEFSHAEGLRVNWAKMLEVALNGGVDTQTGMAFPQKEARPLSSFTTYEAFYRWFLAEFCNTLGHMLDALDVCEAFYPKRWPLPFLSSLMTDCIARETDVTAGGTRYNNTAINHTGMANLADSLQAIRKCVFEQKRFSLEELGRMVAANFEGYENERAALARSVRRYGNGYGDSEAILRDVAQALQAYVAERRNCRGGRYQMGYYSVWAQATFGAQTGALPDGRLAGAPLANSMSPVQGCEKNGPTAVAVSATCLDHTTFGNGMVLDYKFAPAYFDTAAHRAAFRALVEGYFALGGMEMQCNVVDRETLLDAQRRPQEHQDLIVRVSGYSAFFNDLSKSIQDEIIQRTEFR</sequence>
<organism evidence="6 7">
    <name type="scientific">Candidatus Avichristensenella intestinipullorum</name>
    <dbReference type="NCBI Taxonomy" id="2840693"/>
    <lineage>
        <taxon>Bacteria</taxon>
        <taxon>Bacillati</taxon>
        <taxon>Bacillota</taxon>
        <taxon>Clostridia</taxon>
        <taxon>Candidatus Avichristensenella</taxon>
    </lineage>
</organism>
<protein>
    <recommendedName>
        <fullName evidence="8">Formate C-acetyltransferase</fullName>
    </recommendedName>
</protein>
<dbReference type="EMBL" id="DVFI01000140">
    <property type="protein sequence ID" value="HIQ63938.1"/>
    <property type="molecule type" value="Genomic_DNA"/>
</dbReference>
<dbReference type="Pfam" id="PF01228">
    <property type="entry name" value="Gly_radical"/>
    <property type="match status" value="1"/>
</dbReference>
<accession>A0A9D0YXV6</accession>
<dbReference type="InterPro" id="IPR004184">
    <property type="entry name" value="PFL_dom"/>
</dbReference>
<dbReference type="Proteomes" id="UP000886819">
    <property type="component" value="Unassembled WGS sequence"/>
</dbReference>
<dbReference type="GO" id="GO:0005829">
    <property type="term" value="C:cytosol"/>
    <property type="evidence" value="ECO:0007669"/>
    <property type="project" value="TreeGrafter"/>
</dbReference>
<dbReference type="InterPro" id="IPR019777">
    <property type="entry name" value="Form_AcTrfase_GR_CS"/>
</dbReference>
<evidence type="ECO:0000313" key="6">
    <source>
        <dbReference type="EMBL" id="HIQ63938.1"/>
    </source>
</evidence>
<dbReference type="PROSITE" id="PS51554">
    <property type="entry name" value="PFL"/>
    <property type="match status" value="1"/>
</dbReference>
<gene>
    <name evidence="6" type="ORF">IAA66_10240</name>
</gene>
<dbReference type="PANTHER" id="PTHR43641:SF2">
    <property type="entry name" value="DEHYDRATASE YBIW-RELATED"/>
    <property type="match status" value="1"/>
</dbReference>
<evidence type="ECO:0000313" key="7">
    <source>
        <dbReference type="Proteomes" id="UP000886819"/>
    </source>
</evidence>
<keyword evidence="1 3" id="KW-0556">Organic radical</keyword>
<name>A0A9D0YXV6_9FIRM</name>
<comment type="caution">
    <text evidence="6">The sequence shown here is derived from an EMBL/GenBank/DDBJ whole genome shotgun (WGS) entry which is preliminary data.</text>
</comment>
<dbReference type="PROSITE" id="PS00850">
    <property type="entry name" value="GLY_RADICAL_1"/>
    <property type="match status" value="1"/>
</dbReference>
<reference evidence="6" key="1">
    <citation type="submission" date="2020-10" db="EMBL/GenBank/DDBJ databases">
        <authorList>
            <person name="Gilroy R."/>
        </authorList>
    </citation>
    <scope>NUCLEOTIDE SEQUENCE</scope>
    <source>
        <strain evidence="6">ChiHile30-977</strain>
    </source>
</reference>
<evidence type="ECO:0000256" key="3">
    <source>
        <dbReference type="PROSITE-ProRule" id="PRU00493"/>
    </source>
</evidence>
<dbReference type="InterPro" id="IPR001150">
    <property type="entry name" value="Gly_radical"/>
</dbReference>
<feature type="domain" description="PFL" evidence="5">
    <location>
        <begin position="29"/>
        <end position="633"/>
    </location>
</feature>
<dbReference type="AlphaFoldDB" id="A0A9D0YXV6"/>
<evidence type="ECO:0000259" key="5">
    <source>
        <dbReference type="PROSITE" id="PS51554"/>
    </source>
</evidence>